<name>A0A7S1G2E3_9STRA</name>
<keyword evidence="7" id="KW-0496">Mitochondrion</keyword>
<evidence type="ECO:0000256" key="9">
    <source>
        <dbReference type="ARBA" id="ARBA00023315"/>
    </source>
</evidence>
<dbReference type="AlphaFoldDB" id="A0A7S1G2E3"/>
<dbReference type="SUPFAM" id="SSF69593">
    <property type="entry name" value="Glycerol-3-phosphate (1)-acyltransferase"/>
    <property type="match status" value="1"/>
</dbReference>
<dbReference type="SMART" id="SM00563">
    <property type="entry name" value="PlsC"/>
    <property type="match status" value="1"/>
</dbReference>
<keyword evidence="4" id="KW-1000">Mitochondrion outer membrane</keyword>
<keyword evidence="6" id="KW-0443">Lipid metabolism</keyword>
<dbReference type="PRINTS" id="PR00979">
    <property type="entry name" value="TAFAZZIN"/>
</dbReference>
<gene>
    <name evidence="15" type="ORF">BSP0115_LOCUS1152</name>
</gene>
<proteinExistence type="inferred from homology"/>
<evidence type="ECO:0000256" key="8">
    <source>
        <dbReference type="ARBA" id="ARBA00023136"/>
    </source>
</evidence>
<dbReference type="GO" id="GO:0005741">
    <property type="term" value="C:mitochondrial outer membrane"/>
    <property type="evidence" value="ECO:0007669"/>
    <property type="project" value="UniProtKB-SubCell"/>
</dbReference>
<evidence type="ECO:0000256" key="6">
    <source>
        <dbReference type="ARBA" id="ARBA00023098"/>
    </source>
</evidence>
<evidence type="ECO:0000256" key="7">
    <source>
        <dbReference type="ARBA" id="ARBA00023128"/>
    </source>
</evidence>
<evidence type="ECO:0000256" key="11">
    <source>
        <dbReference type="ARBA" id="ARBA00047906"/>
    </source>
</evidence>
<evidence type="ECO:0000256" key="3">
    <source>
        <dbReference type="ARBA" id="ARBA00022679"/>
    </source>
</evidence>
<feature type="region of interest" description="Disordered" evidence="13">
    <location>
        <begin position="305"/>
        <end position="338"/>
    </location>
</feature>
<dbReference type="Pfam" id="PF01553">
    <property type="entry name" value="Acyltransferase"/>
    <property type="match status" value="1"/>
</dbReference>
<reference evidence="15" key="1">
    <citation type="submission" date="2021-01" db="EMBL/GenBank/DDBJ databases">
        <authorList>
            <person name="Corre E."/>
            <person name="Pelletier E."/>
            <person name="Niang G."/>
            <person name="Scheremetjew M."/>
            <person name="Finn R."/>
            <person name="Kale V."/>
            <person name="Holt S."/>
            <person name="Cochrane G."/>
            <person name="Meng A."/>
            <person name="Brown T."/>
            <person name="Cohen L."/>
        </authorList>
    </citation>
    <scope>NUCLEOTIDE SEQUENCE</scope>
    <source>
        <strain evidence="15">Ms1</strain>
    </source>
</reference>
<evidence type="ECO:0000259" key="14">
    <source>
        <dbReference type="SMART" id="SM00563"/>
    </source>
</evidence>
<evidence type="ECO:0000256" key="13">
    <source>
        <dbReference type="SAM" id="MobiDB-lite"/>
    </source>
</evidence>
<evidence type="ECO:0000256" key="10">
    <source>
        <dbReference type="ARBA" id="ARBA00024323"/>
    </source>
</evidence>
<accession>A0A7S1G2E3</accession>
<evidence type="ECO:0000313" key="15">
    <source>
        <dbReference type="EMBL" id="CAD8907955.1"/>
    </source>
</evidence>
<dbReference type="PANTHER" id="PTHR12497:SF0">
    <property type="entry name" value="TAFAZZIN"/>
    <property type="match status" value="1"/>
</dbReference>
<evidence type="ECO:0000256" key="5">
    <source>
        <dbReference type="ARBA" id="ARBA00022792"/>
    </source>
</evidence>
<dbReference type="InterPro" id="IPR002123">
    <property type="entry name" value="Plipid/glycerol_acylTrfase"/>
</dbReference>
<dbReference type="GO" id="GO:0008374">
    <property type="term" value="F:O-acyltransferase activity"/>
    <property type="evidence" value="ECO:0007669"/>
    <property type="project" value="TreeGrafter"/>
</dbReference>
<sequence length="424" mass="47492">MWRAARRVVVPATAVTTVACWYTAYKYRPRGSWEVDYHKAVEENPELAQPNKVEAKLIDLARYFAVWPVGIAERALMRILNRSEIIDHEKLTRFVDPAARDGRAMVTVANHVSTLDDPFLVTRLLPPSVFINPRLLRWSVCSEELCFFNDAIGTFFGVGRVIPITRGGGILQPSLDTVAGKVREGQWVHFFPEGRVWQEGGLPLRDDDGRWCSVTGRCSLPFAKVGPIKWGIGRVIANAPKPPIVVPIFHLGLENVVPQDFKNDVKSMIPKIGNRITAKVGDPVPVEDLIDAYFAKAAERAAAREERREALRRRGKPLPPPASHPAAGEGVGDEFESEVKAEAEVAARSDGKPHWQQHHFHAGLRIKPPDHELLTEEQALEEEAVRLKLYSAISQRLWAALAGLEADVREYRRSTLGVEEKEQR</sequence>
<dbReference type="PROSITE" id="PS51257">
    <property type="entry name" value="PROKAR_LIPOPROTEIN"/>
    <property type="match status" value="1"/>
</dbReference>
<organism evidence="15">
    <name type="scientific">Bicosoecida sp. CB-2014</name>
    <dbReference type="NCBI Taxonomy" id="1486930"/>
    <lineage>
        <taxon>Eukaryota</taxon>
        <taxon>Sar</taxon>
        <taxon>Stramenopiles</taxon>
        <taxon>Bigyra</taxon>
        <taxon>Opalozoa</taxon>
        <taxon>Bicosoecida</taxon>
    </lineage>
</organism>
<dbReference type="GO" id="GO:0005743">
    <property type="term" value="C:mitochondrial inner membrane"/>
    <property type="evidence" value="ECO:0007669"/>
    <property type="project" value="UniProtKB-SubCell"/>
</dbReference>
<dbReference type="PANTHER" id="PTHR12497">
    <property type="entry name" value="TAZ PROTEIN TAFAZZIN"/>
    <property type="match status" value="1"/>
</dbReference>
<evidence type="ECO:0000256" key="12">
    <source>
        <dbReference type="RuleBase" id="RU365062"/>
    </source>
</evidence>
<comment type="catalytic activity">
    <reaction evidence="11">
        <text>1'-[1,2-diacyl-sn-glycero-3-phospho],3'-[1-acyl-sn-glycero-3-phospho]-glycerol + a 1,2-diacyl-sn-glycero-3-phosphocholine = a cardiolipin + a 1-acyl-sn-glycero-3-phosphocholine</text>
        <dbReference type="Rhea" id="RHEA:33731"/>
        <dbReference type="ChEBI" id="CHEBI:57643"/>
        <dbReference type="ChEBI" id="CHEBI:58168"/>
        <dbReference type="ChEBI" id="CHEBI:62237"/>
        <dbReference type="ChEBI" id="CHEBI:64743"/>
    </reaction>
    <physiologicalReaction direction="left-to-right" evidence="11">
        <dbReference type="Rhea" id="RHEA:33732"/>
    </physiologicalReaction>
    <physiologicalReaction direction="right-to-left" evidence="11">
        <dbReference type="Rhea" id="RHEA:33733"/>
    </physiologicalReaction>
</comment>
<evidence type="ECO:0000256" key="4">
    <source>
        <dbReference type="ARBA" id="ARBA00022787"/>
    </source>
</evidence>
<dbReference type="GO" id="GO:0006644">
    <property type="term" value="P:phospholipid metabolic process"/>
    <property type="evidence" value="ECO:0007669"/>
    <property type="project" value="InterPro"/>
</dbReference>
<keyword evidence="8" id="KW-0472">Membrane</keyword>
<feature type="domain" description="Phospholipid/glycerol acyltransferase" evidence="14">
    <location>
        <begin position="105"/>
        <end position="253"/>
    </location>
</feature>
<evidence type="ECO:0000256" key="2">
    <source>
        <dbReference type="ARBA" id="ARBA00010524"/>
    </source>
</evidence>
<dbReference type="CDD" id="cd07989">
    <property type="entry name" value="LPLAT_AGPAT-like"/>
    <property type="match status" value="1"/>
</dbReference>
<keyword evidence="5" id="KW-0999">Mitochondrion inner membrane</keyword>
<evidence type="ECO:0000256" key="1">
    <source>
        <dbReference type="ARBA" id="ARBA00004137"/>
    </source>
</evidence>
<comment type="similarity">
    <text evidence="2 12">Belongs to the taffazin family.</text>
</comment>
<dbReference type="InterPro" id="IPR000872">
    <property type="entry name" value="Tafazzin"/>
</dbReference>
<keyword evidence="9" id="KW-0012">Acyltransferase</keyword>
<protein>
    <recommendedName>
        <fullName evidence="12">Tafazzin family protein</fullName>
    </recommendedName>
</protein>
<dbReference type="EMBL" id="HBFS01001666">
    <property type="protein sequence ID" value="CAD8907955.1"/>
    <property type="molecule type" value="Transcribed_RNA"/>
</dbReference>
<comment type="subcellular location">
    <subcellularLocation>
        <location evidence="1">Mitochondrion inner membrane</location>
        <topology evidence="1">Peripheral membrane protein</topology>
        <orientation evidence="1">Intermembrane side</orientation>
    </subcellularLocation>
    <subcellularLocation>
        <location evidence="10">Mitochondrion outer membrane</location>
        <topology evidence="10">Peripheral membrane protein</topology>
        <orientation evidence="10">Intermembrane side</orientation>
    </subcellularLocation>
</comment>
<keyword evidence="3" id="KW-0808">Transferase</keyword>